<keyword evidence="5 8" id="KW-0560">Oxidoreductase</keyword>
<sequence length="268" mass="29945">MRRARASIINRIAFHPTVAVPTHGMLRFCVNALRWCRHWRTVERAGKSDGMSILPLLGSGHPSEPIVDRILSHPGVQRVPSPKLTLFINRAFLSPDLCEGLVERIDAVRRPSTLSDPNGDASYRTSETGDLAGTDPLVAEVEARITGLTGLDPVFGEPIQGQRYAVGQEFKGHTDYFEPTGIDFDRYCGVAGNRTWTVMIYLNEPEAGGATRFKSIDKIVQPEVGKLLAWNNRRPDGTLNPATLHQGMKVRSGTKYVITKWFRERPWR</sequence>
<gene>
    <name evidence="8" type="ORF">FHS94_002302</name>
</gene>
<keyword evidence="3" id="KW-0847">Vitamin C</keyword>
<dbReference type="AlphaFoldDB" id="A0A7W9BE46"/>
<comment type="cofactor">
    <cofactor evidence="1">
        <name>L-ascorbate</name>
        <dbReference type="ChEBI" id="CHEBI:38290"/>
    </cofactor>
</comment>
<evidence type="ECO:0000256" key="5">
    <source>
        <dbReference type="ARBA" id="ARBA00023002"/>
    </source>
</evidence>
<evidence type="ECO:0000313" key="9">
    <source>
        <dbReference type="Proteomes" id="UP000546200"/>
    </source>
</evidence>
<feature type="domain" description="Fe2OG dioxygenase" evidence="7">
    <location>
        <begin position="150"/>
        <end position="264"/>
    </location>
</feature>
<dbReference type="EC" id="1.14.11.2" evidence="8"/>
<dbReference type="GO" id="GO:0031418">
    <property type="term" value="F:L-ascorbic acid binding"/>
    <property type="evidence" value="ECO:0007669"/>
    <property type="project" value="UniProtKB-KW"/>
</dbReference>
<accession>A0A7W9BE46</accession>
<evidence type="ECO:0000256" key="6">
    <source>
        <dbReference type="ARBA" id="ARBA00023004"/>
    </source>
</evidence>
<dbReference type="InterPro" id="IPR045054">
    <property type="entry name" value="P4HA-like"/>
</dbReference>
<dbReference type="InterPro" id="IPR006620">
    <property type="entry name" value="Pro_4_hyd_alph"/>
</dbReference>
<dbReference type="PROSITE" id="PS51471">
    <property type="entry name" value="FE2OG_OXY"/>
    <property type="match status" value="1"/>
</dbReference>
<dbReference type="GO" id="GO:0004656">
    <property type="term" value="F:procollagen-proline 4-dioxygenase activity"/>
    <property type="evidence" value="ECO:0007669"/>
    <property type="project" value="UniProtKB-EC"/>
</dbReference>
<name>A0A7W9BE46_9SPHN</name>
<comment type="caution">
    <text evidence="8">The sequence shown here is derived from an EMBL/GenBank/DDBJ whole genome shotgun (WGS) entry which is preliminary data.</text>
</comment>
<evidence type="ECO:0000259" key="7">
    <source>
        <dbReference type="PROSITE" id="PS51471"/>
    </source>
</evidence>
<reference evidence="8 9" key="1">
    <citation type="submission" date="2020-08" db="EMBL/GenBank/DDBJ databases">
        <title>Genomic Encyclopedia of Type Strains, Phase IV (KMG-IV): sequencing the most valuable type-strain genomes for metagenomic binning, comparative biology and taxonomic classification.</title>
        <authorList>
            <person name="Goeker M."/>
        </authorList>
    </citation>
    <scope>NUCLEOTIDE SEQUENCE [LARGE SCALE GENOMIC DNA]</scope>
    <source>
        <strain evidence="8 9">DSM 100044</strain>
    </source>
</reference>
<dbReference type="Gene3D" id="2.60.120.620">
    <property type="entry name" value="q2cbj1_9rhob like domain"/>
    <property type="match status" value="1"/>
</dbReference>
<organism evidence="8 9">
    <name type="scientific">Sphingomonas aerophila</name>
    <dbReference type="NCBI Taxonomy" id="1344948"/>
    <lineage>
        <taxon>Bacteria</taxon>
        <taxon>Pseudomonadati</taxon>
        <taxon>Pseudomonadota</taxon>
        <taxon>Alphaproteobacteria</taxon>
        <taxon>Sphingomonadales</taxon>
        <taxon>Sphingomonadaceae</taxon>
        <taxon>Sphingomonas</taxon>
    </lineage>
</organism>
<evidence type="ECO:0000256" key="1">
    <source>
        <dbReference type="ARBA" id="ARBA00001961"/>
    </source>
</evidence>
<protein>
    <submittedName>
        <fullName evidence="8">Prolyl 4-hydroxylase</fullName>
        <ecNumber evidence="8">1.14.11.2</ecNumber>
    </submittedName>
</protein>
<dbReference type="PANTHER" id="PTHR10869:SF246">
    <property type="entry name" value="TRANSMEMBRANE PROLYL 4-HYDROXYLASE"/>
    <property type="match status" value="1"/>
</dbReference>
<keyword evidence="9" id="KW-1185">Reference proteome</keyword>
<dbReference type="Proteomes" id="UP000546200">
    <property type="component" value="Unassembled WGS sequence"/>
</dbReference>
<evidence type="ECO:0000256" key="3">
    <source>
        <dbReference type="ARBA" id="ARBA00022896"/>
    </source>
</evidence>
<keyword evidence="4" id="KW-0223">Dioxygenase</keyword>
<dbReference type="PANTHER" id="PTHR10869">
    <property type="entry name" value="PROLYL 4-HYDROXYLASE ALPHA SUBUNIT"/>
    <property type="match status" value="1"/>
</dbReference>
<dbReference type="SMART" id="SM00702">
    <property type="entry name" value="P4Hc"/>
    <property type="match status" value="1"/>
</dbReference>
<dbReference type="GO" id="GO:0005506">
    <property type="term" value="F:iron ion binding"/>
    <property type="evidence" value="ECO:0007669"/>
    <property type="project" value="InterPro"/>
</dbReference>
<keyword evidence="6" id="KW-0408">Iron</keyword>
<dbReference type="InterPro" id="IPR005123">
    <property type="entry name" value="Oxoglu/Fe-dep_dioxygenase_dom"/>
</dbReference>
<evidence type="ECO:0000313" key="8">
    <source>
        <dbReference type="EMBL" id="MBB5715456.1"/>
    </source>
</evidence>
<keyword evidence="2" id="KW-0479">Metal-binding</keyword>
<evidence type="ECO:0000256" key="2">
    <source>
        <dbReference type="ARBA" id="ARBA00022723"/>
    </source>
</evidence>
<dbReference type="InterPro" id="IPR044862">
    <property type="entry name" value="Pro_4_hyd_alph_FE2OG_OXY"/>
</dbReference>
<dbReference type="EMBL" id="JACIJK010000006">
    <property type="protein sequence ID" value="MBB5715456.1"/>
    <property type="molecule type" value="Genomic_DNA"/>
</dbReference>
<proteinExistence type="predicted"/>
<evidence type="ECO:0000256" key="4">
    <source>
        <dbReference type="ARBA" id="ARBA00022964"/>
    </source>
</evidence>
<dbReference type="Pfam" id="PF13640">
    <property type="entry name" value="2OG-FeII_Oxy_3"/>
    <property type="match status" value="1"/>
</dbReference>